<dbReference type="AlphaFoldDB" id="B9E388"/>
<dbReference type="EMBL" id="AP009049">
    <property type="protein sequence ID" value="BAH06963.1"/>
    <property type="molecule type" value="Genomic_DNA"/>
</dbReference>
<name>B9E388_CLOK1</name>
<sequence>MKITIGNSELTTCKSGFLLLKCSTYKSHIESFFGEKSFFLGYISWSTTNSSSKGLNLKFSIFVFSCRFSRRVILSTCSKNWNRSCN</sequence>
<gene>
    <name evidence="1" type="ordered locus">CKR_1912</name>
</gene>
<protein>
    <submittedName>
        <fullName evidence="1">Uncharacterized protein</fullName>
    </submittedName>
</protein>
<evidence type="ECO:0000313" key="1">
    <source>
        <dbReference type="EMBL" id="BAH06963.1"/>
    </source>
</evidence>
<reference evidence="2" key="1">
    <citation type="submission" date="2005-09" db="EMBL/GenBank/DDBJ databases">
        <title>Complete genome sequence of Clostridium kluyveri and comparative genomics of Clostridia species.</title>
        <authorList>
            <person name="Inui M."/>
            <person name="Nonaka H."/>
            <person name="Shinoda Y."/>
            <person name="Ikenaga Y."/>
            <person name="Abe M."/>
            <person name="Naito K."/>
            <person name="Vertes A.A."/>
            <person name="Yukawa H."/>
        </authorList>
    </citation>
    <scope>NUCLEOTIDE SEQUENCE [LARGE SCALE GENOMIC DNA]</scope>
    <source>
        <strain evidence="2">NBRC 12016</strain>
    </source>
</reference>
<dbReference type="HOGENOM" id="CLU_2492355_0_0_9"/>
<accession>B9E388</accession>
<evidence type="ECO:0000313" key="2">
    <source>
        <dbReference type="Proteomes" id="UP000007969"/>
    </source>
</evidence>
<dbReference type="KEGG" id="ckr:CKR_1912"/>
<organism evidence="1 2">
    <name type="scientific">Clostridium kluyveri (strain NBRC 12016)</name>
    <dbReference type="NCBI Taxonomy" id="583346"/>
    <lineage>
        <taxon>Bacteria</taxon>
        <taxon>Bacillati</taxon>
        <taxon>Bacillota</taxon>
        <taxon>Clostridia</taxon>
        <taxon>Eubacteriales</taxon>
        <taxon>Clostridiaceae</taxon>
        <taxon>Clostridium</taxon>
    </lineage>
</organism>
<proteinExistence type="predicted"/>
<dbReference type="Proteomes" id="UP000007969">
    <property type="component" value="Chromosome"/>
</dbReference>